<accession>A0ABT8GQA1</accession>
<gene>
    <name evidence="2" type="ORF">QYB95_08575</name>
</gene>
<name>A0ABT8GQA1_9BACL</name>
<protein>
    <recommendedName>
        <fullName evidence="1">Treble clef zinc finger domain-containing protein</fullName>
    </recommendedName>
</protein>
<dbReference type="EMBL" id="JAUHTQ010000005">
    <property type="protein sequence ID" value="MDN4493588.1"/>
    <property type="molecule type" value="Genomic_DNA"/>
</dbReference>
<sequence length="867" mass="100111">MTTIKEIQAIAIERGGKCLSESFDGWKYKLNWECELGHTWEATLSNVKYGKWCPTCGKKNRGLKSRDTLENMQSLALANGGECISKSYQGNNKYLNWKCQENHIWQATPSTIKAGKWCPICGREKAANKRRKTIEDMQKLAELKGGNCLSKIYSTMNIHLEWECQEGHRWSALPSNIKSGKWCPYCKGKYRTVEDMQKLAKSKGGKCLSSEFKSMMEKLVWECSEGHRWESTPNSLFNSNTWCPICVGNAKKDLVYCQSLAREKGGKCLSKIYKSVDEKMLWECSNGHKFKLTPYYVSKGTWCSICSKNINNLHEEKCRFIFESLLMKPFYKERKVLKENLELDGYNSELKLAFEYNGIQHYEFNDYFHENYIDFEFQLERDMKKKILCEEEDITLITIPYKIETDMDKVRFIKEELLSKGIVISKAEIDWTLFYRGYEPLKELIEIAKSKNGECLSLAYNGVDSKLVWRCEQGHQWESSPYQIKHGSWCPRCNGRQKTIEDMQKLAELKGGICLSSEYVNNSTKLQWQCSMGHNWEAIPASVQKGTWCPSCNGNKQYSIEDMINIAGERNGECISLTYKNFASKLKWRCNRGHVWEATPSSIISGSWCKECLKPSIQDAMKIAREYGGECLSNSYIDSTSKLKWRCKSGHVWESILGNIKRGRWCPACNSLKKKQKKIKKLVELQQVAEDRNGKCLSESYENVDAKMLWECSKGHRWESSAYSIKNGAWCSKCAAKRNADKRRGTIEEMRQVAKVRNGRCLSNVYTDNHTLLEWECSNGHRWMSTANTIKSGSWCRQCSVKKNADKQRKSIDDMRVLAAQRDGLCLSEEYVNAHIKLIWKCSKGHIWEAKPNNIQQGKWCPKCKGR</sequence>
<evidence type="ECO:0000259" key="1">
    <source>
        <dbReference type="Pfam" id="PF14311"/>
    </source>
</evidence>
<evidence type="ECO:0000313" key="3">
    <source>
        <dbReference type="Proteomes" id="UP001172743"/>
    </source>
</evidence>
<comment type="caution">
    <text evidence="2">The sequence shown here is derived from an EMBL/GenBank/DDBJ whole genome shotgun (WGS) entry which is preliminary data.</text>
</comment>
<dbReference type="InterPro" id="IPR025487">
    <property type="entry name" value="DUF4379"/>
</dbReference>
<feature type="domain" description="Treble clef zinc finger" evidence="1">
    <location>
        <begin position="833"/>
        <end position="867"/>
    </location>
</feature>
<dbReference type="RefSeq" id="WP_301137931.1">
    <property type="nucleotide sequence ID" value="NZ_JAUHTQ010000005.1"/>
</dbReference>
<proteinExistence type="predicted"/>
<evidence type="ECO:0000313" key="2">
    <source>
        <dbReference type="EMBL" id="MDN4493588.1"/>
    </source>
</evidence>
<organism evidence="2 3">
    <name type="scientific">Ureibacillus aquaedulcis</name>
    <dbReference type="NCBI Taxonomy" id="3058421"/>
    <lineage>
        <taxon>Bacteria</taxon>
        <taxon>Bacillati</taxon>
        <taxon>Bacillota</taxon>
        <taxon>Bacilli</taxon>
        <taxon>Bacillales</taxon>
        <taxon>Caryophanaceae</taxon>
        <taxon>Ureibacillus</taxon>
    </lineage>
</organism>
<keyword evidence="3" id="KW-1185">Reference proteome</keyword>
<dbReference type="Proteomes" id="UP001172743">
    <property type="component" value="Unassembled WGS sequence"/>
</dbReference>
<reference evidence="2" key="1">
    <citation type="submission" date="2023-07" db="EMBL/GenBank/DDBJ databases">
        <title>Ureibacillus sp. isolated from freshwater well.</title>
        <authorList>
            <person name="Kirdat K."/>
            <person name="Bhatt A."/>
            <person name="Teware R."/>
            <person name="Bhavsar Y."/>
            <person name="Yadav A."/>
        </authorList>
    </citation>
    <scope>NUCLEOTIDE SEQUENCE</scope>
    <source>
        <strain evidence="2">BA0131</strain>
    </source>
</reference>
<dbReference type="Pfam" id="PF14311">
    <property type="entry name" value="DUF4379"/>
    <property type="match status" value="1"/>
</dbReference>